<dbReference type="SUPFAM" id="SSF50129">
    <property type="entry name" value="GroES-like"/>
    <property type="match status" value="1"/>
</dbReference>
<reference evidence="4" key="2">
    <citation type="journal article" date="2018" name="DNA Res.">
        <title>Comparative genome and transcriptome analyses reveal adaptations to opportunistic infections in woody plant degrading pathogens of Botryosphaeriaceae.</title>
        <authorList>
            <person name="Yan J.Y."/>
            <person name="Zhao W.S."/>
            <person name="Chen Z."/>
            <person name="Xing Q.K."/>
            <person name="Zhang W."/>
            <person name="Chethana K.W.T."/>
            <person name="Xue M.F."/>
            <person name="Xu J.P."/>
            <person name="Phillips A.J.L."/>
            <person name="Wang Y."/>
            <person name="Liu J.H."/>
            <person name="Liu M."/>
            <person name="Zhou Y."/>
            <person name="Jayawardena R.S."/>
            <person name="Manawasinghe I.S."/>
            <person name="Huang J.B."/>
            <person name="Qiao G.H."/>
            <person name="Fu C.Y."/>
            <person name="Guo F.F."/>
            <person name="Dissanayake A.J."/>
            <person name="Peng Y.L."/>
            <person name="Hyde K.D."/>
            <person name="Li X.H."/>
        </authorList>
    </citation>
    <scope>NUCLEOTIDE SEQUENCE</scope>
    <source>
        <strain evidence="4">CSS-01s</strain>
    </source>
</reference>
<dbReference type="SMART" id="SM00829">
    <property type="entry name" value="PKS_ER"/>
    <property type="match status" value="1"/>
</dbReference>
<dbReference type="AlphaFoldDB" id="A0A8H7IPS5"/>
<dbReference type="InterPro" id="IPR013154">
    <property type="entry name" value="ADH-like_N"/>
</dbReference>
<dbReference type="GO" id="GO:0016491">
    <property type="term" value="F:oxidoreductase activity"/>
    <property type="evidence" value="ECO:0007669"/>
    <property type="project" value="InterPro"/>
</dbReference>
<dbReference type="Pfam" id="PF00107">
    <property type="entry name" value="ADH_zinc_N"/>
    <property type="match status" value="1"/>
</dbReference>
<evidence type="ECO:0000256" key="1">
    <source>
        <dbReference type="ARBA" id="ARBA00010371"/>
    </source>
</evidence>
<sequence>MAASLAESVNHNHFIAFSSHHPIPHITTPPAHHPTMPSTTTMRAIAATARGGPSVIQPITLPAPSPPTSHGLLVRVRATSVNPVDTKIRAGTYDDYQVPGDAVAYFSRAPALPQVLGYDGAGEVEAVGPSAAEAGWKAGDRVYYSGAPSRQGADAELQLVDARSVARMPEALDWVEAAALPLTWITAWEALVERMEIKEAERAGVLIVNGAGGVGSVASQIARHVLRLPVVVTTTSRDETRRFSLSMGATHTVNHHDDLPSQIAALNLPVPIKYIFITHRTEQYLGPAAAICAPFGKVSSIVQTKELPMYETEWMAKSLTFSWVLLGTKPWYGVELNSHGQILEKLRELIDAGVVKTHLTQRLPLTAEGVRKGHELLAEAKVIGKIGLGVEEGGLKPGEAFA</sequence>
<name>A0A8H7IPS5_9PEZI</name>
<dbReference type="Pfam" id="PF08240">
    <property type="entry name" value="ADH_N"/>
    <property type="match status" value="1"/>
</dbReference>
<feature type="domain" description="Enoyl reductase (ER)" evidence="3">
    <location>
        <begin position="51"/>
        <end position="388"/>
    </location>
</feature>
<evidence type="ECO:0000256" key="2">
    <source>
        <dbReference type="ARBA" id="ARBA00022857"/>
    </source>
</evidence>
<dbReference type="CDD" id="cd08252">
    <property type="entry name" value="AL_MDR"/>
    <property type="match status" value="1"/>
</dbReference>
<dbReference type="InterPro" id="IPR051603">
    <property type="entry name" value="Zinc-ADH_QOR/CCCR"/>
</dbReference>
<comment type="similarity">
    <text evidence="1">Belongs to the zinc-containing alcohol dehydrogenase family. Quinone oxidoreductase subfamily.</text>
</comment>
<dbReference type="InterPro" id="IPR014182">
    <property type="entry name" value="ADH_Zn_typ-1"/>
</dbReference>
<gene>
    <name evidence="4" type="ORF">BFW01_g10751</name>
</gene>
<evidence type="ECO:0000259" key="3">
    <source>
        <dbReference type="SMART" id="SM00829"/>
    </source>
</evidence>
<reference evidence="4" key="1">
    <citation type="submission" date="2016-08" db="EMBL/GenBank/DDBJ databases">
        <authorList>
            <person name="Yan J."/>
        </authorList>
    </citation>
    <scope>NUCLEOTIDE SEQUENCE</scope>
    <source>
        <strain evidence="4">CSS-01s</strain>
    </source>
</reference>
<dbReference type="EMBL" id="MDYX01000024">
    <property type="protein sequence ID" value="KAF9629548.1"/>
    <property type="molecule type" value="Genomic_DNA"/>
</dbReference>
<comment type="caution">
    <text evidence="4">The sequence shown here is derived from an EMBL/GenBank/DDBJ whole genome shotgun (WGS) entry which is preliminary data.</text>
</comment>
<dbReference type="SUPFAM" id="SSF51735">
    <property type="entry name" value="NAD(P)-binding Rossmann-fold domains"/>
    <property type="match status" value="1"/>
</dbReference>
<protein>
    <submittedName>
        <fullName evidence="4">Alcohol dehydrogenase superfamily zinc-containing</fullName>
    </submittedName>
</protein>
<dbReference type="PANTHER" id="PTHR44154">
    <property type="entry name" value="QUINONE OXIDOREDUCTASE"/>
    <property type="match status" value="1"/>
</dbReference>
<accession>A0A8H7IPS5</accession>
<dbReference type="InterPro" id="IPR013149">
    <property type="entry name" value="ADH-like_C"/>
</dbReference>
<dbReference type="PANTHER" id="PTHR44154:SF1">
    <property type="entry name" value="QUINONE OXIDOREDUCTASE"/>
    <property type="match status" value="1"/>
</dbReference>
<dbReference type="InterPro" id="IPR020843">
    <property type="entry name" value="ER"/>
</dbReference>
<evidence type="ECO:0000313" key="4">
    <source>
        <dbReference type="EMBL" id="KAF9629548.1"/>
    </source>
</evidence>
<dbReference type="Gene3D" id="3.40.50.720">
    <property type="entry name" value="NAD(P)-binding Rossmann-like Domain"/>
    <property type="match status" value="1"/>
</dbReference>
<dbReference type="Gene3D" id="3.90.180.10">
    <property type="entry name" value="Medium-chain alcohol dehydrogenases, catalytic domain"/>
    <property type="match status" value="1"/>
</dbReference>
<evidence type="ECO:0000313" key="5">
    <source>
        <dbReference type="Proteomes" id="UP000627934"/>
    </source>
</evidence>
<dbReference type="Proteomes" id="UP000627934">
    <property type="component" value="Unassembled WGS sequence"/>
</dbReference>
<dbReference type="GO" id="GO:0008270">
    <property type="term" value="F:zinc ion binding"/>
    <property type="evidence" value="ECO:0007669"/>
    <property type="project" value="InterPro"/>
</dbReference>
<organism evidence="4 5">
    <name type="scientific">Lasiodiplodia theobromae</name>
    <dbReference type="NCBI Taxonomy" id="45133"/>
    <lineage>
        <taxon>Eukaryota</taxon>
        <taxon>Fungi</taxon>
        <taxon>Dikarya</taxon>
        <taxon>Ascomycota</taxon>
        <taxon>Pezizomycotina</taxon>
        <taxon>Dothideomycetes</taxon>
        <taxon>Dothideomycetes incertae sedis</taxon>
        <taxon>Botryosphaeriales</taxon>
        <taxon>Botryosphaeriaceae</taxon>
        <taxon>Lasiodiplodia</taxon>
    </lineage>
</organism>
<dbReference type="InterPro" id="IPR036291">
    <property type="entry name" value="NAD(P)-bd_dom_sf"/>
</dbReference>
<proteinExistence type="inferred from homology"/>
<keyword evidence="2" id="KW-0521">NADP</keyword>
<dbReference type="InterPro" id="IPR011032">
    <property type="entry name" value="GroES-like_sf"/>
</dbReference>